<dbReference type="SMART" id="SM00212">
    <property type="entry name" value="UBCc"/>
    <property type="match status" value="1"/>
</dbReference>
<dbReference type="Proteomes" id="UP000663829">
    <property type="component" value="Unassembled WGS sequence"/>
</dbReference>
<feature type="compositionally biased region" description="Low complexity" evidence="4">
    <location>
        <begin position="39"/>
        <end position="62"/>
    </location>
</feature>
<dbReference type="InterPro" id="IPR023313">
    <property type="entry name" value="UBQ-conjugating_AS"/>
</dbReference>
<dbReference type="Pfam" id="PF13671">
    <property type="entry name" value="AAA_33"/>
    <property type="match status" value="2"/>
</dbReference>
<feature type="compositionally biased region" description="Basic and acidic residues" evidence="4">
    <location>
        <begin position="200"/>
        <end position="210"/>
    </location>
</feature>
<dbReference type="SUPFAM" id="SSF160443">
    <property type="entry name" value="SMR domain-like"/>
    <property type="match status" value="1"/>
</dbReference>
<dbReference type="CDD" id="cd23800">
    <property type="entry name" value="UBCc_UBE2K"/>
    <property type="match status" value="1"/>
</dbReference>
<feature type="region of interest" description="Disordered" evidence="4">
    <location>
        <begin position="295"/>
        <end position="343"/>
    </location>
</feature>
<feature type="region of interest" description="Disordered" evidence="4">
    <location>
        <begin position="646"/>
        <end position="740"/>
    </location>
</feature>
<evidence type="ECO:0000256" key="3">
    <source>
        <dbReference type="PROSITE-ProRule" id="PRU10133"/>
    </source>
</evidence>
<feature type="compositionally biased region" description="Polar residues" evidence="4">
    <location>
        <begin position="295"/>
        <end position="309"/>
    </location>
</feature>
<dbReference type="Gene3D" id="1.10.8.10">
    <property type="entry name" value="DNA helicase RuvA subunit, C-terminal domain"/>
    <property type="match status" value="1"/>
</dbReference>
<keyword evidence="1" id="KW-0808">Transferase</keyword>
<dbReference type="PROSITE" id="PS00183">
    <property type="entry name" value="UBC_1"/>
    <property type="match status" value="1"/>
</dbReference>
<accession>A0A813YLE5</accession>
<name>A0A813YLE5_9BILA</name>
<feature type="region of interest" description="Disordered" evidence="4">
    <location>
        <begin position="37"/>
        <end position="62"/>
    </location>
</feature>
<feature type="domain" description="UBA" evidence="5">
    <location>
        <begin position="1936"/>
        <end position="1979"/>
    </location>
</feature>
<feature type="compositionally biased region" description="Polar residues" evidence="4">
    <location>
        <begin position="723"/>
        <end position="732"/>
    </location>
</feature>
<dbReference type="SUPFAM" id="SSF46934">
    <property type="entry name" value="UBA-like"/>
    <property type="match status" value="1"/>
</dbReference>
<dbReference type="SUPFAM" id="SSF52540">
    <property type="entry name" value="P-loop containing nucleoside triphosphate hydrolases"/>
    <property type="match status" value="1"/>
</dbReference>
<feature type="compositionally biased region" description="Polar residues" evidence="4">
    <location>
        <begin position="698"/>
        <end position="715"/>
    </location>
</feature>
<evidence type="ECO:0008006" key="10">
    <source>
        <dbReference type="Google" id="ProtNLM"/>
    </source>
</evidence>
<keyword evidence="9" id="KW-1185">Reference proteome</keyword>
<feature type="compositionally biased region" description="Low complexity" evidence="4">
    <location>
        <begin position="514"/>
        <end position="525"/>
    </location>
</feature>
<feature type="region of interest" description="Disordered" evidence="4">
    <location>
        <begin position="200"/>
        <end position="225"/>
    </location>
</feature>
<feature type="compositionally biased region" description="Polar residues" evidence="4">
    <location>
        <begin position="213"/>
        <end position="225"/>
    </location>
</feature>
<proteinExistence type="predicted"/>
<dbReference type="OrthoDB" id="3231855at2759"/>
<evidence type="ECO:0000313" key="8">
    <source>
        <dbReference type="EMBL" id="CAF3671097.1"/>
    </source>
</evidence>
<feature type="compositionally biased region" description="Polar residues" evidence="4">
    <location>
        <begin position="671"/>
        <end position="690"/>
    </location>
</feature>
<reference evidence="7" key="1">
    <citation type="submission" date="2021-02" db="EMBL/GenBank/DDBJ databases">
        <authorList>
            <person name="Nowell W R."/>
        </authorList>
    </citation>
    <scope>NUCLEOTIDE SEQUENCE</scope>
</reference>
<dbReference type="InterPro" id="IPR009060">
    <property type="entry name" value="UBA-like_sf"/>
</dbReference>
<dbReference type="Pfam" id="PF00179">
    <property type="entry name" value="UQ_con"/>
    <property type="match status" value="1"/>
</dbReference>
<feature type="active site" description="Glycyl thioester intermediate" evidence="3">
    <location>
        <position position="1871"/>
    </location>
</feature>
<comment type="caution">
    <text evidence="7">The sequence shown here is derived from an EMBL/GenBank/DDBJ whole genome shotgun (WGS) entry which is preliminary data.</text>
</comment>
<dbReference type="Gene3D" id="3.30.1370.110">
    <property type="match status" value="1"/>
</dbReference>
<dbReference type="InterPro" id="IPR036063">
    <property type="entry name" value="Smr_dom_sf"/>
</dbReference>
<feature type="compositionally biased region" description="Basic and acidic residues" evidence="4">
    <location>
        <begin position="660"/>
        <end position="670"/>
    </location>
</feature>
<dbReference type="GO" id="GO:0016740">
    <property type="term" value="F:transferase activity"/>
    <property type="evidence" value="ECO:0007669"/>
    <property type="project" value="UniProtKB-KW"/>
</dbReference>
<dbReference type="InterPro" id="IPR000608">
    <property type="entry name" value="UBC"/>
</dbReference>
<dbReference type="Gene3D" id="3.10.110.10">
    <property type="entry name" value="Ubiquitin Conjugating Enzyme"/>
    <property type="match status" value="1"/>
</dbReference>
<evidence type="ECO:0000256" key="1">
    <source>
        <dbReference type="ARBA" id="ARBA00022679"/>
    </source>
</evidence>
<dbReference type="InterPro" id="IPR015940">
    <property type="entry name" value="UBA"/>
</dbReference>
<evidence type="ECO:0000259" key="6">
    <source>
        <dbReference type="PROSITE" id="PS50127"/>
    </source>
</evidence>
<keyword evidence="2" id="KW-0833">Ubl conjugation pathway</keyword>
<evidence type="ECO:0000313" key="7">
    <source>
        <dbReference type="EMBL" id="CAF0885964.1"/>
    </source>
</evidence>
<protein>
    <recommendedName>
        <fullName evidence="10">E2 ubiquitin-conjugating enzyme</fullName>
    </recommendedName>
</protein>
<dbReference type="GO" id="GO:0004519">
    <property type="term" value="F:endonuclease activity"/>
    <property type="evidence" value="ECO:0007669"/>
    <property type="project" value="TreeGrafter"/>
</dbReference>
<evidence type="ECO:0000256" key="4">
    <source>
        <dbReference type="SAM" id="MobiDB-lite"/>
    </source>
</evidence>
<gene>
    <name evidence="7" type="ORF">GPM918_LOCUS7863</name>
    <name evidence="8" type="ORF">SRO942_LOCUS7856</name>
</gene>
<sequence>MEKKDRLPIVAYQQLPQANDESNCLSALAFVVPSTDNDLSSQLPSVLPSSRKSSFEQQQNNNSQLNEEYAVIKNSSLQTENDEFSSENKNDNSVNFNNENRTKEEQIIQNNDSQLPCDHSKTSISSDINTNDLTDNQNEINNDNHTRYETDQNVNSSTILNEPTNDSDKTENVNVDSLASTIISDSELPQTYMYDITGGEREEQENKSKTDVLPQTSPTNTLNANINRSETLKSSKLPSKLYQRLSSYSNHYQPQLPQQQYPYFYYQSPPLPTTPMDIRFSREQHPPPLPLMFITPSSRSPDSATTLPTNLPPRLRQTSYNEDENGNRPEQQQQINGGRPRRNVLPRFISFSPHPPQPLMTATPPAGLLFPFHPAFHPNQPLTHIAYNISSPPINALRSYGSDDYLQYHMQPSLPASLLLQSNSISLLNPDAPEWIPASSMEDLNELSENTTPDITVDQENFPELKSTNELVRTDLVNQKNYQTIDEESSTISDHEKEILITSNTSPVDQLLPSTSSSSSQESTSLVKHVNTNQNSQLQNHIKSSRTISYSNIIAAQTSQSNQQQPRKSTFNKTKVNNNSNNNNYRRQPQHFALPPRDRQQQRFGPSNPNNKNKNDSSRRLINNIKHEKENVVQNLPDDWIEVRSKSKKKFDRTGSTTEDIWKMDDDQSKQRSTPAKTSDISKSSPPTQTKQEESPLLVSTQQNNTVMITKTSIKSSDEEKSVSPSRSPNTTSEDEQEQNEIEIVVENGEKEESEQEEINEDTTIIDYDRQTIQNVKRMLENGDKLFILMRGCPGSGKSTLAKNLLNGLDGVILSTDEYFNTLESIKNNITPIIIDNTNTTSWEMKPYATMAKEAGYNILIIEPHTPWKYKARELFKRNAHNVPLRRIKDMLMRFEHNISVKSLLEPTLSTMTTTITQSQQQLQLSLPQRTFIQRNYSSPMTTTTTTTLINIAETIPSQEVILNDVKSCIDDMILFITSNFYQAIVFEEIEKSVLLSIAYYWQSWLFSFEVCITIFGLPLSFTIVASTAPCTSPTSTAPSPSQPTSPQMCSISFYDYPLNSTTPTSLLSNPLTPHHRFHRSLSSRFSTSATTVATSVQDGEHILRLPSTTFPRCDPLPSKTKKKNKNKRSVATINENINNNNNNVDLPQIKLKQISVPQPHYEVFMEEDFVDRCLVIDETIQHTEEDKSKNTITNNSWLNNLLQHGVQTNAQIRISISVNNIAISELNSMSSLFSDNSSLLLSDGSSVAIASSSNDACLKTAHPFASYERGTQLDLLDENDDSLSYLNSLYSSKISSELISQFYKLCMCDLQRTKSQLDKYLLHLHPHMTQSPISSYREENYDSFIETHTNKQQKQKRQCYNEISSLKQYCLDVLNEWNLFIKDINDDDRSLIDYFDELIVTNDASNLSTDQEYTKYLIIPEKIIDSMKKTYGELLEDQSLSTRYWTTVENNCHDEILLSIDNDLAITLYQTIQKHILNANNATALINVNHKQQQQQNNSKTAEKLLQKNQLSQENSRWYNINTIDNGLEENMKTSHTDAQSLKRIIIDEKRTEKHSQLKHRSSYELDDASELKLKCLEIEFPQYSRDLIYQLFDENEFNYELTLASITSMLNKNISSQSYVSALQMQPITKTYSELRFDALKHGQIRKQMYKKAYEAIKYGEFGSMTGVASFYIDKANDHFKLMKHSNQNAYEKLSEYRRERFIQTQQLNLHGFYCNEALHLVQSIIQESISSSDSKKNEFEIITDRNKNSSNGDDNGKIRTTIINYLKLNNYRIMKEFKEVVDSKEVAQCGIKIDGLEEITTNLNAYISSGKALNLRGEIDGPPDTPYTGAKYHLEIFVSDTYPFNPPKVRFVTKIWHPNISSVTGAICLDILKDQWAAAMTLRTVLLSLQALLATPEPDDPQDAVVANQYKKDRKLFEKTARHWANIYAEGPTREPECDAAVQQLADMGFSEEKARSALSTMHWSVSDALENLCKS</sequence>
<dbReference type="SUPFAM" id="SSF54495">
    <property type="entry name" value="UBC-like"/>
    <property type="match status" value="1"/>
</dbReference>
<dbReference type="InterPro" id="IPR027417">
    <property type="entry name" value="P-loop_NTPase"/>
</dbReference>
<dbReference type="GO" id="GO:0005634">
    <property type="term" value="C:nucleus"/>
    <property type="evidence" value="ECO:0007669"/>
    <property type="project" value="TreeGrafter"/>
</dbReference>
<evidence type="ECO:0000259" key="5">
    <source>
        <dbReference type="PROSITE" id="PS50030"/>
    </source>
</evidence>
<dbReference type="PROSITE" id="PS50030">
    <property type="entry name" value="UBA"/>
    <property type="match status" value="1"/>
</dbReference>
<dbReference type="PANTHER" id="PTHR46535:SF1">
    <property type="entry name" value="NEDD4-BINDING PROTEIN 2"/>
    <property type="match status" value="1"/>
</dbReference>
<evidence type="ECO:0000256" key="2">
    <source>
        <dbReference type="ARBA" id="ARBA00022786"/>
    </source>
</evidence>
<dbReference type="InterPro" id="IPR016135">
    <property type="entry name" value="UBQ-conjugating_enzyme/RWD"/>
</dbReference>
<dbReference type="InterPro" id="IPR052772">
    <property type="entry name" value="Endo/PolyKinase_Domain-Protein"/>
</dbReference>
<dbReference type="Proteomes" id="UP000681722">
    <property type="component" value="Unassembled WGS sequence"/>
</dbReference>
<feature type="domain" description="UBC core" evidence="6">
    <location>
        <begin position="1771"/>
        <end position="1933"/>
    </location>
</feature>
<feature type="region of interest" description="Disordered" evidence="4">
    <location>
        <begin position="557"/>
        <end position="618"/>
    </location>
</feature>
<dbReference type="EMBL" id="CAJNOQ010001315">
    <property type="protein sequence ID" value="CAF0885964.1"/>
    <property type="molecule type" value="Genomic_DNA"/>
</dbReference>
<feature type="compositionally biased region" description="Polar residues" evidence="4">
    <location>
        <begin position="151"/>
        <end position="164"/>
    </location>
</feature>
<dbReference type="PROSITE" id="PS50127">
    <property type="entry name" value="UBC_2"/>
    <property type="match status" value="1"/>
</dbReference>
<feature type="region of interest" description="Disordered" evidence="4">
    <location>
        <begin position="502"/>
        <end position="541"/>
    </location>
</feature>
<feature type="compositionally biased region" description="Polar residues" evidence="4">
    <location>
        <begin position="530"/>
        <end position="541"/>
    </location>
</feature>
<feature type="compositionally biased region" description="Polar residues" evidence="4">
    <location>
        <begin position="557"/>
        <end position="576"/>
    </location>
</feature>
<dbReference type="Gene3D" id="3.40.50.300">
    <property type="entry name" value="P-loop containing nucleotide triphosphate hydrolases"/>
    <property type="match status" value="1"/>
</dbReference>
<organism evidence="7 9">
    <name type="scientific">Didymodactylos carnosus</name>
    <dbReference type="NCBI Taxonomy" id="1234261"/>
    <lineage>
        <taxon>Eukaryota</taxon>
        <taxon>Metazoa</taxon>
        <taxon>Spiralia</taxon>
        <taxon>Gnathifera</taxon>
        <taxon>Rotifera</taxon>
        <taxon>Eurotatoria</taxon>
        <taxon>Bdelloidea</taxon>
        <taxon>Philodinida</taxon>
        <taxon>Philodinidae</taxon>
        <taxon>Didymodactylos</taxon>
    </lineage>
</organism>
<dbReference type="SMART" id="SM00165">
    <property type="entry name" value="UBA"/>
    <property type="match status" value="1"/>
</dbReference>
<dbReference type="PANTHER" id="PTHR46535">
    <property type="entry name" value="NEDD4-BINDING PROTEIN 2"/>
    <property type="match status" value="1"/>
</dbReference>
<dbReference type="EMBL" id="CAJOBC010001314">
    <property type="protein sequence ID" value="CAF3671097.1"/>
    <property type="molecule type" value="Genomic_DNA"/>
</dbReference>
<feature type="region of interest" description="Disordered" evidence="4">
    <location>
        <begin position="109"/>
        <end position="172"/>
    </location>
</feature>
<feature type="region of interest" description="Disordered" evidence="4">
    <location>
        <begin position="77"/>
        <end position="97"/>
    </location>
</feature>
<feature type="compositionally biased region" description="Polar residues" evidence="4">
    <location>
        <begin position="122"/>
        <end position="141"/>
    </location>
</feature>
<evidence type="ECO:0000313" key="9">
    <source>
        <dbReference type="Proteomes" id="UP000663829"/>
    </source>
</evidence>